<dbReference type="Proteomes" id="UP000249377">
    <property type="component" value="Unassembled WGS sequence"/>
</dbReference>
<dbReference type="Gene3D" id="3.30.70.1710">
    <property type="match status" value="1"/>
</dbReference>
<keyword evidence="5" id="KW-1185">Reference proteome</keyword>
<dbReference type="SUPFAM" id="SSF143414">
    <property type="entry name" value="CcmK-like"/>
    <property type="match status" value="1"/>
</dbReference>
<protein>
    <submittedName>
        <fullName evidence="4">Propanediol utilization protein</fullName>
    </submittedName>
</protein>
<dbReference type="AlphaFoldDB" id="A0A328UBK3"/>
<evidence type="ECO:0000313" key="4">
    <source>
        <dbReference type="EMBL" id="RAQ22671.1"/>
    </source>
</evidence>
<comment type="subcellular location">
    <subcellularLocation>
        <location evidence="1">Bacterial microcompartment</location>
    </subcellularLocation>
</comment>
<dbReference type="Pfam" id="PF00936">
    <property type="entry name" value="BMC"/>
    <property type="match status" value="1"/>
</dbReference>
<dbReference type="EMBL" id="QLYR01000010">
    <property type="protein sequence ID" value="RAQ22671.1"/>
    <property type="molecule type" value="Genomic_DNA"/>
</dbReference>
<dbReference type="InterPro" id="IPR009307">
    <property type="entry name" value="EutS/PduU/CutR"/>
</dbReference>
<evidence type="ECO:0000313" key="5">
    <source>
        <dbReference type="Proteomes" id="UP000249377"/>
    </source>
</evidence>
<gene>
    <name evidence="4" type="ORF">DPQ25_11960</name>
</gene>
<dbReference type="CDD" id="cd07046">
    <property type="entry name" value="BMC_PduU-EutS"/>
    <property type="match status" value="1"/>
</dbReference>
<dbReference type="PROSITE" id="PS51931">
    <property type="entry name" value="BMC_CP"/>
    <property type="match status" value="1"/>
</dbReference>
<comment type="caution">
    <text evidence="4">The sequence shown here is derived from an EMBL/GenBank/DDBJ whole genome shotgun (WGS) entry which is preliminary data.</text>
</comment>
<dbReference type="SMART" id="SM00877">
    <property type="entry name" value="BMC"/>
    <property type="match status" value="1"/>
</dbReference>
<dbReference type="GO" id="GO:0031469">
    <property type="term" value="C:bacterial microcompartment"/>
    <property type="evidence" value="ECO:0007669"/>
    <property type="project" value="UniProtKB-SubCell"/>
</dbReference>
<keyword evidence="2" id="KW-1283">Bacterial microcompartment</keyword>
<dbReference type="InterPro" id="IPR044870">
    <property type="entry name" value="BMC_CP"/>
</dbReference>
<reference evidence="4 5" key="1">
    <citation type="submission" date="2018-06" db="EMBL/GenBank/DDBJ databases">
        <title>Noncontiguous genome sequence of Ruminococcaceae bacterium ASD2818.</title>
        <authorList>
            <person name="Chaplin A.V."/>
            <person name="Sokolova S.R."/>
            <person name="Kochetkova T.O."/>
            <person name="Goltsov A.Y."/>
            <person name="Trofimov D.Y."/>
            <person name="Efimov B.A."/>
        </authorList>
    </citation>
    <scope>NUCLEOTIDE SEQUENCE [LARGE SCALE GENOMIC DNA]</scope>
    <source>
        <strain evidence="4 5">ASD2818</strain>
    </source>
</reference>
<dbReference type="InterPro" id="IPR000249">
    <property type="entry name" value="BMC_dom"/>
</dbReference>
<proteinExistence type="predicted"/>
<name>A0A328UBK3_9FIRM</name>
<dbReference type="PANTHER" id="PTHR40449:SF2">
    <property type="entry name" value="BACTERIAL MICROCOMPARTMENT SHELL PROTEIN EUTS"/>
    <property type="match status" value="1"/>
</dbReference>
<evidence type="ECO:0000256" key="1">
    <source>
        <dbReference type="ARBA" id="ARBA00024322"/>
    </source>
</evidence>
<organism evidence="4 5">
    <name type="scientific">Hydrogeniiclostridium mannosilyticum</name>
    <dbReference type="NCBI Taxonomy" id="2764322"/>
    <lineage>
        <taxon>Bacteria</taxon>
        <taxon>Bacillati</taxon>
        <taxon>Bacillota</taxon>
        <taxon>Clostridia</taxon>
        <taxon>Eubacteriales</taxon>
        <taxon>Acutalibacteraceae</taxon>
        <taxon>Hydrogeniiclostridium</taxon>
    </lineage>
</organism>
<evidence type="ECO:0000259" key="3">
    <source>
        <dbReference type="PROSITE" id="PS51931"/>
    </source>
</evidence>
<feature type="domain" description="BMC circularly permuted" evidence="3">
    <location>
        <begin position="27"/>
        <end position="130"/>
    </location>
</feature>
<dbReference type="InterPro" id="IPR037233">
    <property type="entry name" value="CcmK-like_sf"/>
</dbReference>
<evidence type="ECO:0000256" key="2">
    <source>
        <dbReference type="ARBA" id="ARBA00024446"/>
    </source>
</evidence>
<dbReference type="PIRSF" id="PIRSF012296">
    <property type="entry name" value="EutS_PduU"/>
    <property type="match status" value="1"/>
</dbReference>
<sequence length="138" mass="14738">MNEALKEGPFLNLYEQLPNQQQDGKMRIIQEIVPGKQITIAHIIANPDEILYQKLGLDPAVDYSQSAIGIVTMSPSETAIIAGDIATKASGIELGFVDRFSGTLIVTGTVSDVEAALRALVDYAAAALGFTVCDITRT</sequence>
<accession>A0A328UBK3</accession>
<dbReference type="PANTHER" id="PTHR40449">
    <property type="entry name" value="ETHANOLAMINE UTILIZATION PROTEIN EUTS"/>
    <property type="match status" value="1"/>
</dbReference>